<feature type="signal peptide" evidence="1">
    <location>
        <begin position="1"/>
        <end position="23"/>
    </location>
</feature>
<protein>
    <submittedName>
        <fullName evidence="2">Uncharacterized protein</fullName>
    </submittedName>
</protein>
<dbReference type="Proteomes" id="UP000094385">
    <property type="component" value="Unassembled WGS sequence"/>
</dbReference>
<feature type="chain" id="PRO_5009134221" evidence="1">
    <location>
        <begin position="24"/>
        <end position="123"/>
    </location>
</feature>
<accession>A0A1E3QCT8</accession>
<dbReference type="AlphaFoldDB" id="A0A1E3QCT8"/>
<reference evidence="2 3" key="1">
    <citation type="journal article" date="2016" name="Proc. Natl. Acad. Sci. U.S.A.">
        <title>Comparative genomics of biotechnologically important yeasts.</title>
        <authorList>
            <person name="Riley R."/>
            <person name="Haridas S."/>
            <person name="Wolfe K.H."/>
            <person name="Lopes M.R."/>
            <person name="Hittinger C.T."/>
            <person name="Goeker M."/>
            <person name="Salamov A.A."/>
            <person name="Wisecaver J.H."/>
            <person name="Long T.M."/>
            <person name="Calvey C.H."/>
            <person name="Aerts A.L."/>
            <person name="Barry K.W."/>
            <person name="Choi C."/>
            <person name="Clum A."/>
            <person name="Coughlan A.Y."/>
            <person name="Deshpande S."/>
            <person name="Douglass A.P."/>
            <person name="Hanson S.J."/>
            <person name="Klenk H.-P."/>
            <person name="LaButti K.M."/>
            <person name="Lapidus A."/>
            <person name="Lindquist E.A."/>
            <person name="Lipzen A.M."/>
            <person name="Meier-Kolthoff J.P."/>
            <person name="Ohm R.A."/>
            <person name="Otillar R.P."/>
            <person name="Pangilinan J.L."/>
            <person name="Peng Y."/>
            <person name="Rokas A."/>
            <person name="Rosa C.A."/>
            <person name="Scheuner C."/>
            <person name="Sibirny A.A."/>
            <person name="Slot J.C."/>
            <person name="Stielow J.B."/>
            <person name="Sun H."/>
            <person name="Kurtzman C.P."/>
            <person name="Blackwell M."/>
            <person name="Grigoriev I.V."/>
            <person name="Jeffries T.W."/>
        </authorList>
    </citation>
    <scope>NUCLEOTIDE SEQUENCE [LARGE SCALE GENOMIC DNA]</scope>
    <source>
        <strain evidence="2 3">NRRL Y-11557</strain>
    </source>
</reference>
<evidence type="ECO:0000256" key="1">
    <source>
        <dbReference type="SAM" id="SignalP"/>
    </source>
</evidence>
<keyword evidence="3" id="KW-1185">Reference proteome</keyword>
<gene>
    <name evidence="2" type="ORF">LIPSTDRAFT_69482</name>
</gene>
<dbReference type="EMBL" id="KV454291">
    <property type="protein sequence ID" value="ODQ75274.1"/>
    <property type="molecule type" value="Genomic_DNA"/>
</dbReference>
<evidence type="ECO:0000313" key="2">
    <source>
        <dbReference type="EMBL" id="ODQ75274.1"/>
    </source>
</evidence>
<dbReference type="OrthoDB" id="10363487at2759"/>
<organism evidence="2 3">
    <name type="scientific">Lipomyces starkeyi NRRL Y-11557</name>
    <dbReference type="NCBI Taxonomy" id="675824"/>
    <lineage>
        <taxon>Eukaryota</taxon>
        <taxon>Fungi</taxon>
        <taxon>Dikarya</taxon>
        <taxon>Ascomycota</taxon>
        <taxon>Saccharomycotina</taxon>
        <taxon>Lipomycetes</taxon>
        <taxon>Lipomycetales</taxon>
        <taxon>Lipomycetaceae</taxon>
        <taxon>Lipomyces</taxon>
    </lineage>
</organism>
<sequence>MNFCASLVAFFSCFCILAPRVDAAAVDHCHTCGEVPTPTTSVLDFEHIATMTASIEPLPTGFHYEDYLYLSDFQLIKCSAFAPNSTYADACSSGNIALLATSSGLISFGTPDSTTSIVTMTKP</sequence>
<name>A0A1E3QCT8_LIPST</name>
<keyword evidence="1" id="KW-0732">Signal</keyword>
<evidence type="ECO:0000313" key="3">
    <source>
        <dbReference type="Proteomes" id="UP000094385"/>
    </source>
</evidence>
<proteinExistence type="predicted"/>